<evidence type="ECO:0000313" key="2">
    <source>
        <dbReference type="EMBL" id="KAF2211047.1"/>
    </source>
</evidence>
<accession>A0A6A6FCD4</accession>
<organism evidence="2 3">
    <name type="scientific">Cercospora zeae-maydis SCOH1-5</name>
    <dbReference type="NCBI Taxonomy" id="717836"/>
    <lineage>
        <taxon>Eukaryota</taxon>
        <taxon>Fungi</taxon>
        <taxon>Dikarya</taxon>
        <taxon>Ascomycota</taxon>
        <taxon>Pezizomycotina</taxon>
        <taxon>Dothideomycetes</taxon>
        <taxon>Dothideomycetidae</taxon>
        <taxon>Mycosphaerellales</taxon>
        <taxon>Mycosphaerellaceae</taxon>
        <taxon>Cercospora</taxon>
    </lineage>
</organism>
<name>A0A6A6FCD4_9PEZI</name>
<dbReference type="Proteomes" id="UP000799539">
    <property type="component" value="Unassembled WGS sequence"/>
</dbReference>
<reference evidence="2" key="1">
    <citation type="journal article" date="2020" name="Stud. Mycol.">
        <title>101 Dothideomycetes genomes: a test case for predicting lifestyles and emergence of pathogens.</title>
        <authorList>
            <person name="Haridas S."/>
            <person name="Albert R."/>
            <person name="Binder M."/>
            <person name="Bloem J."/>
            <person name="Labutti K."/>
            <person name="Salamov A."/>
            <person name="Andreopoulos B."/>
            <person name="Baker S."/>
            <person name="Barry K."/>
            <person name="Bills G."/>
            <person name="Bluhm B."/>
            <person name="Cannon C."/>
            <person name="Castanera R."/>
            <person name="Culley D."/>
            <person name="Daum C."/>
            <person name="Ezra D."/>
            <person name="Gonzalez J."/>
            <person name="Henrissat B."/>
            <person name="Kuo A."/>
            <person name="Liang C."/>
            <person name="Lipzen A."/>
            <person name="Lutzoni F."/>
            <person name="Magnuson J."/>
            <person name="Mondo S."/>
            <person name="Nolan M."/>
            <person name="Ohm R."/>
            <person name="Pangilinan J."/>
            <person name="Park H.-J."/>
            <person name="Ramirez L."/>
            <person name="Alfaro M."/>
            <person name="Sun H."/>
            <person name="Tritt A."/>
            <person name="Yoshinaga Y."/>
            <person name="Zwiers L.-H."/>
            <person name="Turgeon B."/>
            <person name="Goodwin S."/>
            <person name="Spatafora J."/>
            <person name="Crous P."/>
            <person name="Grigoriev I."/>
        </authorList>
    </citation>
    <scope>NUCLEOTIDE SEQUENCE</scope>
    <source>
        <strain evidence="2">SCOH1-5</strain>
    </source>
</reference>
<dbReference type="OrthoDB" id="3644718at2759"/>
<sequence length="525" mass="60857">MCDFELLSLPEELVASIADLIATDSIVNFALSCSAAFRHLQPRLERNQRLHAEFKVRHDRHPLEAPTLLRRVLSDPDAIWHLRDFESWGVRPGFRKWTSWPFHYGRPIETIEPFEDHSTLNVDFYRPFELIDYRMILMDKLYMAVEEIYKWIERIRDGWDEPIKGLLFALAPRLDRLNFIAYDSWQSDDFHTEDPLSFLCTAIRSVYDALKIGGIWPPGFFSLRTISICSSTELRHPHDAFYANPSRIAPLFLLPNIKVLNLSLIGFDEDPDPDFFLPPGSSSVEALCFHCVDMTLQARIKFIQACRRLHSFQSRGSTMGSSEAMDFWRALINRHGAWLESLSMDYNQLKLHRLSTSLPKLKHLDRINGTEWVREYMVFTDEVAFRCSKAPCMLEIGSAVDEPKAHPMELRVALPFMIERLGLEMVPGGMCTKAVSREVLYALADLAEDERFTSLREICLFDLKHRSDSPLPQDTNADALARLHARNIETHLSCDDLEHMRFHRDRDPFSSPNKTEPFGYLTYDR</sequence>
<protein>
    <recommendedName>
        <fullName evidence="4">F-box domain-containing protein</fullName>
    </recommendedName>
</protein>
<dbReference type="AlphaFoldDB" id="A0A6A6FCD4"/>
<gene>
    <name evidence="2" type="ORF">CERZMDRAFT_98782</name>
</gene>
<keyword evidence="3" id="KW-1185">Reference proteome</keyword>
<evidence type="ECO:0000256" key="1">
    <source>
        <dbReference type="SAM" id="MobiDB-lite"/>
    </source>
</evidence>
<dbReference type="EMBL" id="ML992678">
    <property type="protein sequence ID" value="KAF2211047.1"/>
    <property type="molecule type" value="Genomic_DNA"/>
</dbReference>
<evidence type="ECO:0008006" key="4">
    <source>
        <dbReference type="Google" id="ProtNLM"/>
    </source>
</evidence>
<feature type="region of interest" description="Disordered" evidence="1">
    <location>
        <begin position="505"/>
        <end position="525"/>
    </location>
</feature>
<evidence type="ECO:0000313" key="3">
    <source>
        <dbReference type="Proteomes" id="UP000799539"/>
    </source>
</evidence>
<proteinExistence type="predicted"/>